<feature type="non-terminal residue" evidence="1">
    <location>
        <position position="1"/>
    </location>
</feature>
<sequence length="584" mass="60478">GTETTYDETTTIIALNADDTNIDYTDENGLVTQLDLTDLVDNLETVTSLTFNTTTNQLEYIDEDGTRNPVDLSSLVHTGTQGSIFFAGADGNPTEDNNQLFWDETNNRMGIGTNTPDNKLQVSGAIRSAGFLNSDGNAGEPSYRFTDDTNTGMYSPAADEIGFTVGGVEALNIDETSGATTVTINETLDLDGPVLDENDLPGTPGQVLTATATGTVWASGDDADSDPTNEHNTAFSADGTNLTITDGGSALSVPLTDIDSEVTQVVTAGNTIATHQSASGTSTDILETVTTFVENTDGTVTYTNENNVATTVGSVGPQGATGPPGPAGVDGVSPTITLVKETIGIVFAAAHTQANGTNSFNINCSVTRTGVGRYTVAFATAHPNGVNYDIAFGVQEDAVNRDSRLASVVTGTQTANGFQVMVATGDNGVTADVLVDEVWYFNTSATKEVITDVTVSKPGPSAPGGSGTNTATPTGAITGNLVSDNFQDGNGNAPFDLQIRNNSGTTFANGYQILLDNVPYSSIPNLNLGDHTLVINDNGDGTYDYLFSYTNSVAAWASVPKITGDLPVPAGTGSSCGCVTFYSN</sequence>
<organism evidence="1 2">
    <name type="scientific">Olleya namhaensis</name>
    <dbReference type="NCBI Taxonomy" id="1144750"/>
    <lineage>
        <taxon>Bacteria</taxon>
        <taxon>Pseudomonadati</taxon>
        <taxon>Bacteroidota</taxon>
        <taxon>Flavobacteriia</taxon>
        <taxon>Flavobacteriales</taxon>
        <taxon>Flavobacteriaceae</taxon>
    </lineage>
</organism>
<protein>
    <recommendedName>
        <fullName evidence="3">Collagen triple helix repeat-containing protein</fullName>
    </recommendedName>
</protein>
<accession>A0A1I3SJY6</accession>
<dbReference type="Proteomes" id="UP000199559">
    <property type="component" value="Unassembled WGS sequence"/>
</dbReference>
<keyword evidence="2" id="KW-1185">Reference proteome</keyword>
<reference evidence="2" key="1">
    <citation type="submission" date="2016-10" db="EMBL/GenBank/DDBJ databases">
        <authorList>
            <person name="Varghese N."/>
            <person name="Submissions S."/>
        </authorList>
    </citation>
    <scope>NUCLEOTIDE SEQUENCE [LARGE SCALE GENOMIC DNA]</scope>
    <source>
        <strain evidence="2">DSM 28881</strain>
    </source>
</reference>
<dbReference type="AlphaFoldDB" id="A0A1I3SJY6"/>
<dbReference type="STRING" id="1144750.SAMN05443431_11094"/>
<dbReference type="EMBL" id="FORM01000010">
    <property type="protein sequence ID" value="SFJ58442.1"/>
    <property type="molecule type" value="Genomic_DNA"/>
</dbReference>
<name>A0A1I3SJY6_9FLAO</name>
<evidence type="ECO:0000313" key="1">
    <source>
        <dbReference type="EMBL" id="SFJ58442.1"/>
    </source>
</evidence>
<dbReference type="RefSeq" id="WP_090841973.1">
    <property type="nucleotide sequence ID" value="NZ_FORM01000010.1"/>
</dbReference>
<evidence type="ECO:0000313" key="2">
    <source>
        <dbReference type="Proteomes" id="UP000199559"/>
    </source>
</evidence>
<gene>
    <name evidence="1" type="ORF">SAMN05443431_11094</name>
</gene>
<evidence type="ECO:0008006" key="3">
    <source>
        <dbReference type="Google" id="ProtNLM"/>
    </source>
</evidence>
<proteinExistence type="predicted"/>